<dbReference type="SUPFAM" id="SSF47384">
    <property type="entry name" value="Homodimeric domain of signal transducing histidine kinase"/>
    <property type="match status" value="1"/>
</dbReference>
<evidence type="ECO:0000256" key="10">
    <source>
        <dbReference type="ARBA" id="ARBA00023012"/>
    </source>
</evidence>
<keyword evidence="8 17" id="KW-0418">Kinase</keyword>
<dbReference type="GO" id="GO:0009927">
    <property type="term" value="F:histidine phosphotransfer kinase activity"/>
    <property type="evidence" value="ECO:0007669"/>
    <property type="project" value="TreeGrafter"/>
</dbReference>
<evidence type="ECO:0000259" key="13">
    <source>
        <dbReference type="PROSITE" id="PS50109"/>
    </source>
</evidence>
<dbReference type="SMART" id="SM00448">
    <property type="entry name" value="REC"/>
    <property type="match status" value="1"/>
</dbReference>
<dbReference type="EMBL" id="VSSQ01000700">
    <property type="protein sequence ID" value="MPL99969.1"/>
    <property type="molecule type" value="Genomic_DNA"/>
</dbReference>
<evidence type="ECO:0000256" key="4">
    <source>
        <dbReference type="ARBA" id="ARBA00022475"/>
    </source>
</evidence>
<dbReference type="FunFam" id="3.30.565.10:FF:000023">
    <property type="entry name" value="PAS domain-containing sensor histidine kinase"/>
    <property type="match status" value="1"/>
</dbReference>
<dbReference type="InterPro" id="IPR011006">
    <property type="entry name" value="CheY-like_superfamily"/>
</dbReference>
<reference evidence="17" key="1">
    <citation type="submission" date="2019-08" db="EMBL/GenBank/DDBJ databases">
        <authorList>
            <person name="Kucharzyk K."/>
            <person name="Murdoch R.W."/>
            <person name="Higgins S."/>
            <person name="Loffler F."/>
        </authorList>
    </citation>
    <scope>NUCLEOTIDE SEQUENCE</scope>
</reference>
<evidence type="ECO:0000256" key="12">
    <source>
        <dbReference type="SAM" id="Coils"/>
    </source>
</evidence>
<keyword evidence="10" id="KW-0902">Two-component regulatory system</keyword>
<dbReference type="CDD" id="cd00130">
    <property type="entry name" value="PAS"/>
    <property type="match status" value="1"/>
</dbReference>
<feature type="domain" description="PAC" evidence="16">
    <location>
        <begin position="260"/>
        <end position="312"/>
    </location>
</feature>
<dbReference type="FunFam" id="1.10.287.130:FF:000002">
    <property type="entry name" value="Two-component osmosensing histidine kinase"/>
    <property type="match status" value="1"/>
</dbReference>
<evidence type="ECO:0000256" key="6">
    <source>
        <dbReference type="ARBA" id="ARBA00022679"/>
    </source>
</evidence>
<dbReference type="PROSITE" id="PS50109">
    <property type="entry name" value="HIS_KIN"/>
    <property type="match status" value="1"/>
</dbReference>
<dbReference type="Pfam" id="PF00512">
    <property type="entry name" value="HisKA"/>
    <property type="match status" value="1"/>
</dbReference>
<dbReference type="SMART" id="SM00387">
    <property type="entry name" value="HATPase_c"/>
    <property type="match status" value="1"/>
</dbReference>
<dbReference type="Pfam" id="PF00072">
    <property type="entry name" value="Response_reg"/>
    <property type="match status" value="1"/>
</dbReference>
<dbReference type="InterPro" id="IPR036890">
    <property type="entry name" value="HATPase_C_sf"/>
</dbReference>
<feature type="domain" description="Histidine kinase" evidence="13">
    <location>
        <begin position="330"/>
        <end position="553"/>
    </location>
</feature>
<evidence type="ECO:0000256" key="7">
    <source>
        <dbReference type="ARBA" id="ARBA00022741"/>
    </source>
</evidence>
<dbReference type="SUPFAM" id="SSF55785">
    <property type="entry name" value="PYP-like sensor domain (PAS domain)"/>
    <property type="match status" value="1"/>
</dbReference>
<sequence>MPIENVKILAIDDNRDNLTIIKALINEAFPKAQTIFANDGFRGLELAFEKEPDIILLDIIMPGMDGYEVCKKLKVHPITADIPVVFITAIKDDKQSRIKALEAGGEGFLSKPVDISELTAQIRAMLKIREATILKRGEKERLENLIDERTRELQKTHAETLNLLKYFQAENEKRKKSEAALKESEEKTRLFKRAVDSSSVGIIITDIEGKIIYTNPFYLKISGYRESELIGQLSTFLDANFQPETFNRKRWKNILSGKDWSGEIKNIKKNGESYWVKAVISPIVNTAGEITNFIVVSEDITQKKQLLEDLITAKEKAEESDKLKTAFLANMSHEIRTPMNGILGFAELLKEQDLTNEIQQKYIHIIEKSGARMLNIINNIVDISKIEAGLMEITLTDSDINEQIDYIYNFFKPEVEAKGMQLYFKKHYANHKAIIKTDQEKLYAIFTNLVKNAIKYSYRGYIEFGYYPEQNEQGRDLMIFYVKDTGIGIHKDKTSIIFDRFRQVSEGKNRHYEGAGLGLSITKSYVEMLGGKIWVESEEGVGSRFCFSLPYNHTNLHPKADKK</sequence>
<protein>
    <recommendedName>
        <fullName evidence="3">histidine kinase</fullName>
        <ecNumber evidence="3">2.7.13.3</ecNumber>
    </recommendedName>
</protein>
<dbReference type="PROSITE" id="PS50113">
    <property type="entry name" value="PAC"/>
    <property type="match status" value="1"/>
</dbReference>
<dbReference type="InterPro" id="IPR000700">
    <property type="entry name" value="PAS-assoc_C"/>
</dbReference>
<dbReference type="InterPro" id="IPR001610">
    <property type="entry name" value="PAC"/>
</dbReference>
<evidence type="ECO:0000256" key="5">
    <source>
        <dbReference type="ARBA" id="ARBA00022553"/>
    </source>
</evidence>
<dbReference type="Gene3D" id="3.30.450.20">
    <property type="entry name" value="PAS domain"/>
    <property type="match status" value="1"/>
</dbReference>
<comment type="catalytic activity">
    <reaction evidence="1">
        <text>ATP + protein L-histidine = ADP + protein N-phospho-L-histidine.</text>
        <dbReference type="EC" id="2.7.13.3"/>
    </reaction>
</comment>
<accession>A0A644W878</accession>
<dbReference type="SUPFAM" id="SSF52172">
    <property type="entry name" value="CheY-like"/>
    <property type="match status" value="1"/>
</dbReference>
<organism evidence="17">
    <name type="scientific">bioreactor metagenome</name>
    <dbReference type="NCBI Taxonomy" id="1076179"/>
    <lineage>
        <taxon>unclassified sequences</taxon>
        <taxon>metagenomes</taxon>
        <taxon>ecological metagenomes</taxon>
    </lineage>
</organism>
<dbReference type="InterPro" id="IPR004358">
    <property type="entry name" value="Sig_transdc_His_kin-like_C"/>
</dbReference>
<evidence type="ECO:0000259" key="14">
    <source>
        <dbReference type="PROSITE" id="PS50110"/>
    </source>
</evidence>
<evidence type="ECO:0000256" key="3">
    <source>
        <dbReference type="ARBA" id="ARBA00012438"/>
    </source>
</evidence>
<dbReference type="SUPFAM" id="SSF55874">
    <property type="entry name" value="ATPase domain of HSP90 chaperone/DNA topoisomerase II/histidine kinase"/>
    <property type="match status" value="1"/>
</dbReference>
<keyword evidence="4" id="KW-1003">Cell membrane</keyword>
<keyword evidence="6 17" id="KW-0808">Transferase</keyword>
<dbReference type="SMART" id="SM00086">
    <property type="entry name" value="PAC"/>
    <property type="match status" value="1"/>
</dbReference>
<keyword evidence="9" id="KW-0067">ATP-binding</keyword>
<evidence type="ECO:0000256" key="1">
    <source>
        <dbReference type="ARBA" id="ARBA00000085"/>
    </source>
</evidence>
<dbReference type="PANTHER" id="PTHR43047">
    <property type="entry name" value="TWO-COMPONENT HISTIDINE PROTEIN KINASE"/>
    <property type="match status" value="1"/>
</dbReference>
<dbReference type="AlphaFoldDB" id="A0A644W878"/>
<dbReference type="PROSITE" id="PS50112">
    <property type="entry name" value="PAS"/>
    <property type="match status" value="1"/>
</dbReference>
<keyword evidence="11" id="KW-0472">Membrane</keyword>
<comment type="caution">
    <text evidence="17">The sequence shown here is derived from an EMBL/GenBank/DDBJ whole genome shotgun (WGS) entry which is preliminary data.</text>
</comment>
<dbReference type="EC" id="2.7.13.3" evidence="3"/>
<dbReference type="InterPro" id="IPR035965">
    <property type="entry name" value="PAS-like_dom_sf"/>
</dbReference>
<dbReference type="Pfam" id="PF02518">
    <property type="entry name" value="HATPase_c"/>
    <property type="match status" value="1"/>
</dbReference>
<evidence type="ECO:0000256" key="8">
    <source>
        <dbReference type="ARBA" id="ARBA00022777"/>
    </source>
</evidence>
<dbReference type="SMART" id="SM00388">
    <property type="entry name" value="HisKA"/>
    <property type="match status" value="1"/>
</dbReference>
<dbReference type="InterPro" id="IPR003594">
    <property type="entry name" value="HATPase_dom"/>
</dbReference>
<gene>
    <name evidence="17" type="primary">rcsC_117</name>
    <name evidence="17" type="ORF">SDC9_46191</name>
</gene>
<evidence type="ECO:0000313" key="17">
    <source>
        <dbReference type="EMBL" id="MPL99969.1"/>
    </source>
</evidence>
<dbReference type="GO" id="GO:0005524">
    <property type="term" value="F:ATP binding"/>
    <property type="evidence" value="ECO:0007669"/>
    <property type="project" value="UniProtKB-KW"/>
</dbReference>
<keyword evidence="5" id="KW-0597">Phosphoprotein</keyword>
<evidence type="ECO:0000256" key="9">
    <source>
        <dbReference type="ARBA" id="ARBA00022840"/>
    </source>
</evidence>
<evidence type="ECO:0000256" key="11">
    <source>
        <dbReference type="ARBA" id="ARBA00023136"/>
    </source>
</evidence>
<evidence type="ECO:0000259" key="16">
    <source>
        <dbReference type="PROSITE" id="PS50113"/>
    </source>
</evidence>
<dbReference type="Pfam" id="PF13426">
    <property type="entry name" value="PAS_9"/>
    <property type="match status" value="1"/>
</dbReference>
<comment type="subcellular location">
    <subcellularLocation>
        <location evidence="2">Cell membrane</location>
    </subcellularLocation>
</comment>
<dbReference type="InterPro" id="IPR000014">
    <property type="entry name" value="PAS"/>
</dbReference>
<feature type="domain" description="Response regulatory" evidence="14">
    <location>
        <begin position="7"/>
        <end position="126"/>
    </location>
</feature>
<proteinExistence type="predicted"/>
<name>A0A644W878_9ZZZZ</name>
<evidence type="ECO:0000259" key="15">
    <source>
        <dbReference type="PROSITE" id="PS50112"/>
    </source>
</evidence>
<dbReference type="InterPro" id="IPR036097">
    <property type="entry name" value="HisK_dim/P_sf"/>
</dbReference>
<dbReference type="Gene3D" id="1.10.287.130">
    <property type="match status" value="1"/>
</dbReference>
<dbReference type="PRINTS" id="PR00344">
    <property type="entry name" value="BCTRLSENSOR"/>
</dbReference>
<dbReference type="CDD" id="cd00082">
    <property type="entry name" value="HisKA"/>
    <property type="match status" value="1"/>
</dbReference>
<dbReference type="NCBIfam" id="TIGR00229">
    <property type="entry name" value="sensory_box"/>
    <property type="match status" value="1"/>
</dbReference>
<dbReference type="InterPro" id="IPR001789">
    <property type="entry name" value="Sig_transdc_resp-reg_receiver"/>
</dbReference>
<dbReference type="InterPro" id="IPR005467">
    <property type="entry name" value="His_kinase_dom"/>
</dbReference>
<feature type="domain" description="PAS" evidence="15">
    <location>
        <begin position="187"/>
        <end position="244"/>
    </location>
</feature>
<keyword evidence="12" id="KW-0175">Coiled coil</keyword>
<dbReference type="SMART" id="SM00091">
    <property type="entry name" value="PAS"/>
    <property type="match status" value="1"/>
</dbReference>
<dbReference type="Gene3D" id="3.30.565.10">
    <property type="entry name" value="Histidine kinase-like ATPase, C-terminal domain"/>
    <property type="match status" value="1"/>
</dbReference>
<dbReference type="GO" id="GO:0000155">
    <property type="term" value="F:phosphorelay sensor kinase activity"/>
    <property type="evidence" value="ECO:0007669"/>
    <property type="project" value="InterPro"/>
</dbReference>
<keyword evidence="7" id="KW-0547">Nucleotide-binding</keyword>
<dbReference type="Gene3D" id="3.40.50.2300">
    <property type="match status" value="1"/>
</dbReference>
<evidence type="ECO:0000256" key="2">
    <source>
        <dbReference type="ARBA" id="ARBA00004236"/>
    </source>
</evidence>
<dbReference type="InterPro" id="IPR003661">
    <property type="entry name" value="HisK_dim/P_dom"/>
</dbReference>
<feature type="coiled-coil region" evidence="12">
    <location>
        <begin position="128"/>
        <end position="187"/>
    </location>
</feature>
<dbReference type="GO" id="GO:0005886">
    <property type="term" value="C:plasma membrane"/>
    <property type="evidence" value="ECO:0007669"/>
    <property type="project" value="UniProtKB-SubCell"/>
</dbReference>
<dbReference type="PROSITE" id="PS50110">
    <property type="entry name" value="RESPONSE_REGULATORY"/>
    <property type="match status" value="1"/>
</dbReference>